<dbReference type="RefSeq" id="WP_035579050.1">
    <property type="nucleotide sequence ID" value="NZ_ARYJ01000003.1"/>
</dbReference>
<evidence type="ECO:0000313" key="1">
    <source>
        <dbReference type="EMBL" id="KCZ89537.1"/>
    </source>
</evidence>
<organism evidence="1 2">
    <name type="scientific">Hyphomonas jannaschiana VP2</name>
    <dbReference type="NCBI Taxonomy" id="1280952"/>
    <lineage>
        <taxon>Bacteria</taxon>
        <taxon>Pseudomonadati</taxon>
        <taxon>Pseudomonadota</taxon>
        <taxon>Alphaproteobacteria</taxon>
        <taxon>Hyphomonadales</taxon>
        <taxon>Hyphomonadaceae</taxon>
        <taxon>Hyphomonas</taxon>
    </lineage>
</organism>
<evidence type="ECO:0000313" key="2">
    <source>
        <dbReference type="Proteomes" id="UP000024816"/>
    </source>
</evidence>
<reference evidence="1 2" key="1">
    <citation type="journal article" date="2014" name="Antonie Van Leeuwenhoek">
        <title>Hyphomonas beringensis sp. nov. and Hyphomonas chukchiensis sp. nov., isolated from surface seawater of the Bering Sea and Chukchi Sea.</title>
        <authorList>
            <person name="Li C."/>
            <person name="Lai Q."/>
            <person name="Li G."/>
            <person name="Dong C."/>
            <person name="Wang J."/>
            <person name="Liao Y."/>
            <person name="Shao Z."/>
        </authorList>
    </citation>
    <scope>NUCLEOTIDE SEQUENCE [LARGE SCALE GENOMIC DNA]</scope>
    <source>
        <strain evidence="1 2">VP2</strain>
    </source>
</reference>
<accession>A0A059FG23</accession>
<gene>
    <name evidence="1" type="ORF">HJA_04777</name>
</gene>
<keyword evidence="2" id="KW-1185">Reference proteome</keyword>
<dbReference type="Proteomes" id="UP000024816">
    <property type="component" value="Unassembled WGS sequence"/>
</dbReference>
<protein>
    <submittedName>
        <fullName evidence="1">Uncharacterized protein</fullName>
    </submittedName>
</protein>
<dbReference type="PATRIC" id="fig|1280952.3.peg.945"/>
<proteinExistence type="predicted"/>
<comment type="caution">
    <text evidence="1">The sequence shown here is derived from an EMBL/GenBank/DDBJ whole genome shotgun (WGS) entry which is preliminary data.</text>
</comment>
<dbReference type="AlphaFoldDB" id="A0A059FG23"/>
<sequence>MPKTHQFTRIENDTRVDVVIDKIVTFEVNEVNDGEGAIIHLSDGSSIAVAESLDEVRRVVNQQ</sequence>
<name>A0A059FG23_9PROT</name>
<dbReference type="EMBL" id="ARYJ01000003">
    <property type="protein sequence ID" value="KCZ89537.1"/>
    <property type="molecule type" value="Genomic_DNA"/>
</dbReference>
<dbReference type="STRING" id="1280952.HJA_04777"/>